<comment type="caution">
    <text evidence="2">The sequence shown here is derived from an EMBL/GenBank/DDBJ whole genome shotgun (WGS) entry which is preliminary data.</text>
</comment>
<organism evidence="2 3">
    <name type="scientific">Negadavirga shengliensis</name>
    <dbReference type="NCBI Taxonomy" id="1389218"/>
    <lineage>
        <taxon>Bacteria</taxon>
        <taxon>Pseudomonadati</taxon>
        <taxon>Bacteroidota</taxon>
        <taxon>Cytophagia</taxon>
        <taxon>Cytophagales</taxon>
        <taxon>Cyclobacteriaceae</taxon>
        <taxon>Negadavirga</taxon>
    </lineage>
</organism>
<proteinExistence type="predicted"/>
<dbReference type="InterPro" id="IPR017946">
    <property type="entry name" value="PLC-like_Pdiesterase_TIM-brl"/>
</dbReference>
<evidence type="ECO:0000313" key="3">
    <source>
        <dbReference type="Proteomes" id="UP001595818"/>
    </source>
</evidence>
<dbReference type="RefSeq" id="WP_377062046.1">
    <property type="nucleotide sequence ID" value="NZ_JBHSJJ010000002.1"/>
</dbReference>
<sequence length="267" mass="30042">MIILTLFGFQSACCQSYDLPERGLCAHRGAMTAFPENTIPALQEAVRLGAHMIEFDVQFSKDSALVIMHDASVDRTTDGIGKVADLTLEEIKRLDAGSWKEERFSGEKVPVLDEVLDIMPRNVWLNIHIKGGKETGKKVAENILRTNRQHQAVLAVEREAAAGARSVSDKILICNMERQSGKWDYVDGTIAMKADFIQLRGEIFPKFKEYVQKLHSHGIKVNYFGTDEPEKIRLLWDYGVDFPLVNDINRSIKLVENAGVLPVKPQF</sequence>
<dbReference type="EMBL" id="JBHSJJ010000002">
    <property type="protein sequence ID" value="MFC4870992.1"/>
    <property type="molecule type" value="Genomic_DNA"/>
</dbReference>
<accession>A0ABV9SXM2</accession>
<dbReference type="PANTHER" id="PTHR46211:SF14">
    <property type="entry name" value="GLYCEROPHOSPHODIESTER PHOSPHODIESTERASE"/>
    <property type="match status" value="1"/>
</dbReference>
<dbReference type="Gene3D" id="3.20.20.190">
    <property type="entry name" value="Phosphatidylinositol (PI) phosphodiesterase"/>
    <property type="match status" value="1"/>
</dbReference>
<dbReference type="Pfam" id="PF03009">
    <property type="entry name" value="GDPD"/>
    <property type="match status" value="1"/>
</dbReference>
<feature type="domain" description="GP-PDE" evidence="1">
    <location>
        <begin position="22"/>
        <end position="255"/>
    </location>
</feature>
<dbReference type="PROSITE" id="PS51704">
    <property type="entry name" value="GP_PDE"/>
    <property type="match status" value="1"/>
</dbReference>
<dbReference type="Proteomes" id="UP001595818">
    <property type="component" value="Unassembled WGS sequence"/>
</dbReference>
<dbReference type="PANTHER" id="PTHR46211">
    <property type="entry name" value="GLYCEROPHOSPHORYL DIESTER PHOSPHODIESTERASE"/>
    <property type="match status" value="1"/>
</dbReference>
<gene>
    <name evidence="2" type="ORF">ACFPFU_04785</name>
</gene>
<evidence type="ECO:0000259" key="1">
    <source>
        <dbReference type="PROSITE" id="PS51704"/>
    </source>
</evidence>
<reference evidence="3" key="1">
    <citation type="journal article" date="2019" name="Int. J. Syst. Evol. Microbiol.">
        <title>The Global Catalogue of Microorganisms (GCM) 10K type strain sequencing project: providing services to taxonomists for standard genome sequencing and annotation.</title>
        <authorList>
            <consortium name="The Broad Institute Genomics Platform"/>
            <consortium name="The Broad Institute Genome Sequencing Center for Infectious Disease"/>
            <person name="Wu L."/>
            <person name="Ma J."/>
        </authorList>
    </citation>
    <scope>NUCLEOTIDE SEQUENCE [LARGE SCALE GENOMIC DNA]</scope>
    <source>
        <strain evidence="3">CGMCC 4.7466</strain>
    </source>
</reference>
<dbReference type="InterPro" id="IPR030395">
    <property type="entry name" value="GP_PDE_dom"/>
</dbReference>
<protein>
    <submittedName>
        <fullName evidence="2">Glycerophosphodiester phosphodiesterase</fullName>
    </submittedName>
</protein>
<keyword evidence="3" id="KW-1185">Reference proteome</keyword>
<dbReference type="SUPFAM" id="SSF51695">
    <property type="entry name" value="PLC-like phosphodiesterases"/>
    <property type="match status" value="1"/>
</dbReference>
<name>A0ABV9SXM2_9BACT</name>
<evidence type="ECO:0000313" key="2">
    <source>
        <dbReference type="EMBL" id="MFC4870992.1"/>
    </source>
</evidence>